<dbReference type="InterPro" id="IPR011990">
    <property type="entry name" value="TPR-like_helical_dom_sf"/>
</dbReference>
<dbReference type="InterPro" id="IPR011009">
    <property type="entry name" value="Kinase-like_dom_sf"/>
</dbReference>
<evidence type="ECO:0000256" key="2">
    <source>
        <dbReference type="ARBA" id="ARBA00022679"/>
    </source>
</evidence>
<evidence type="ECO:0000256" key="5">
    <source>
        <dbReference type="ARBA" id="ARBA00022840"/>
    </source>
</evidence>
<protein>
    <recommendedName>
        <fullName evidence="1">non-specific serine/threonine protein kinase</fullName>
        <ecNumber evidence="1">2.7.11.1</ecNumber>
    </recommendedName>
</protein>
<keyword evidence="6" id="KW-0802">TPR repeat</keyword>
<dbReference type="InterPro" id="IPR000719">
    <property type="entry name" value="Prot_kinase_dom"/>
</dbReference>
<accession>A0ABR8PPV8</accession>
<proteinExistence type="predicted"/>
<dbReference type="PROSITE" id="PS00108">
    <property type="entry name" value="PROTEIN_KINASE_ST"/>
    <property type="match status" value="1"/>
</dbReference>
<comment type="caution">
    <text evidence="9">The sequence shown here is derived from an EMBL/GenBank/DDBJ whole genome shotgun (WGS) entry which is preliminary data.</text>
</comment>
<dbReference type="EC" id="2.7.11.1" evidence="1"/>
<reference evidence="9 10" key="1">
    <citation type="submission" date="2020-08" db="EMBL/GenBank/DDBJ databases">
        <title>A Genomic Blueprint of the Chicken Gut Microbiome.</title>
        <authorList>
            <person name="Gilroy R."/>
            <person name="Ravi A."/>
            <person name="Getino M."/>
            <person name="Pursley I."/>
            <person name="Horton D.L."/>
            <person name="Alikhan N.-F."/>
            <person name="Baker D."/>
            <person name="Gharbi K."/>
            <person name="Hall N."/>
            <person name="Watson M."/>
            <person name="Adriaenssens E.M."/>
            <person name="Foster-Nyarko E."/>
            <person name="Jarju S."/>
            <person name="Secka A."/>
            <person name="Antonio M."/>
            <person name="Oren A."/>
            <person name="Chaudhuri R."/>
            <person name="La Ragione R.M."/>
            <person name="Hildebrand F."/>
            <person name="Pallen M.J."/>
        </authorList>
    </citation>
    <scope>NUCLEOTIDE SEQUENCE [LARGE SCALE GENOMIC DNA]</scope>
    <source>
        <strain evidence="9 10">Sa3CVN1</strain>
    </source>
</reference>
<evidence type="ECO:0000256" key="4">
    <source>
        <dbReference type="ARBA" id="ARBA00022777"/>
    </source>
</evidence>
<dbReference type="InterPro" id="IPR008271">
    <property type="entry name" value="Ser/Thr_kinase_AS"/>
</dbReference>
<keyword evidence="5" id="KW-0067">ATP-binding</keyword>
<dbReference type="PROSITE" id="PS50011">
    <property type="entry name" value="PROTEIN_KINASE_DOM"/>
    <property type="match status" value="1"/>
</dbReference>
<evidence type="ECO:0000313" key="10">
    <source>
        <dbReference type="Proteomes" id="UP000627781"/>
    </source>
</evidence>
<dbReference type="Pfam" id="PF00069">
    <property type="entry name" value="Pkinase"/>
    <property type="match status" value="1"/>
</dbReference>
<keyword evidence="7" id="KW-1133">Transmembrane helix</keyword>
<dbReference type="Gene3D" id="1.25.40.10">
    <property type="entry name" value="Tetratricopeptide repeat domain"/>
    <property type="match status" value="2"/>
</dbReference>
<keyword evidence="3" id="KW-0547">Nucleotide-binding</keyword>
<dbReference type="CDD" id="cd14014">
    <property type="entry name" value="STKc_PknB_like"/>
    <property type="match status" value="1"/>
</dbReference>
<dbReference type="PANTHER" id="PTHR43671">
    <property type="entry name" value="SERINE/THREONINE-PROTEIN KINASE NEK"/>
    <property type="match status" value="1"/>
</dbReference>
<dbReference type="SUPFAM" id="SSF48452">
    <property type="entry name" value="TPR-like"/>
    <property type="match status" value="1"/>
</dbReference>
<keyword evidence="2" id="KW-0808">Transferase</keyword>
<dbReference type="EMBL" id="JACSRA010000003">
    <property type="protein sequence ID" value="MBD7910204.1"/>
    <property type="molecule type" value="Genomic_DNA"/>
</dbReference>
<dbReference type="RefSeq" id="WP_191767624.1">
    <property type="nucleotide sequence ID" value="NZ_JACSRA010000003.1"/>
</dbReference>
<dbReference type="SUPFAM" id="SSF56112">
    <property type="entry name" value="Protein kinase-like (PK-like)"/>
    <property type="match status" value="1"/>
</dbReference>
<dbReference type="SMART" id="SM00220">
    <property type="entry name" value="S_TKc"/>
    <property type="match status" value="1"/>
</dbReference>
<dbReference type="PROSITE" id="PS50005">
    <property type="entry name" value="TPR"/>
    <property type="match status" value="1"/>
</dbReference>
<sequence>MINIGTVIDYRYEILKEIDRGGMSIVYLAADNRLNKSVVLKDIRKSKKINNNILLDCLKAEADLLTSLDHPNLPKIYDIIEGDNHIYVVMDYIEGESLKKKFDRERICSPSDVVEWGKQLSEVLDYLHTRKPVPIIYRDMKPHNIMLTPEGKIKLIDFGISITKDDQDGKPNFGTSTYAAPEQLAGKRTDGRTDIYSLGVTLYQLVTGLNFKTNLNLKPIREIDPTYPEGLDYIINKCIKENPEDRYQKAEELLYDLENIDKLSKAYKTKQIKKMALFLVSFVLLIASSTMTIVGCKGLKNNTFNDYKNLINEASVSYLDKDYSKSVELLDKAITDVDGSMPEAYVNLLDVYIDMGDAATGLSKVESYINEKYENINKDSTVLFKVAMTYLNNKNYPIALKYFKQVNEKKIPDAKYYVTIANSMSTMNIDYNEFQHELDEFESYVDSLANDDKKLANYKALSSIYSSYKGQIEDANDKIIEIVEKANTTLENIDNKQLTLRYEVDYTQKMAEAYQSKGSKSVDKETAKSYFDNALNLYNDLLDLEVNNQEEVLIKIGDIYTQTEEYSAAIEHFTKVVDKYPQSIKAYSKLISVLLDVEQKKESGARNYAVVKDYYAKASKLNGTNDSEEFKKLKRRMINLEII</sequence>
<keyword evidence="7" id="KW-0812">Transmembrane</keyword>
<evidence type="ECO:0000256" key="7">
    <source>
        <dbReference type="SAM" id="Phobius"/>
    </source>
</evidence>
<keyword evidence="10" id="KW-1185">Reference proteome</keyword>
<organism evidence="9 10">
    <name type="scientific">Clostridium cibarium</name>
    <dbReference type="NCBI Taxonomy" id="2762247"/>
    <lineage>
        <taxon>Bacteria</taxon>
        <taxon>Bacillati</taxon>
        <taxon>Bacillota</taxon>
        <taxon>Clostridia</taxon>
        <taxon>Eubacteriales</taxon>
        <taxon>Clostridiaceae</taxon>
        <taxon>Clostridium</taxon>
    </lineage>
</organism>
<keyword evidence="4 9" id="KW-0418">Kinase</keyword>
<keyword evidence="7" id="KW-0472">Membrane</keyword>
<feature type="repeat" description="TPR" evidence="6">
    <location>
        <begin position="550"/>
        <end position="583"/>
    </location>
</feature>
<dbReference type="Pfam" id="PF13174">
    <property type="entry name" value="TPR_6"/>
    <property type="match status" value="1"/>
</dbReference>
<evidence type="ECO:0000256" key="1">
    <source>
        <dbReference type="ARBA" id="ARBA00012513"/>
    </source>
</evidence>
<evidence type="ECO:0000259" key="8">
    <source>
        <dbReference type="PROSITE" id="PS50011"/>
    </source>
</evidence>
<evidence type="ECO:0000313" key="9">
    <source>
        <dbReference type="EMBL" id="MBD7910204.1"/>
    </source>
</evidence>
<gene>
    <name evidence="9" type="ORF">H9661_02435</name>
</gene>
<dbReference type="Gene3D" id="3.30.200.20">
    <property type="entry name" value="Phosphorylase Kinase, domain 1"/>
    <property type="match status" value="1"/>
</dbReference>
<dbReference type="InterPro" id="IPR050660">
    <property type="entry name" value="NEK_Ser/Thr_kinase"/>
</dbReference>
<dbReference type="InterPro" id="IPR019734">
    <property type="entry name" value="TPR_rpt"/>
</dbReference>
<dbReference type="PANTHER" id="PTHR43671:SF13">
    <property type="entry name" value="SERINE_THREONINE-PROTEIN KINASE NEK2"/>
    <property type="match status" value="1"/>
</dbReference>
<name>A0ABR8PPV8_9CLOT</name>
<feature type="domain" description="Protein kinase" evidence="8">
    <location>
        <begin position="12"/>
        <end position="258"/>
    </location>
</feature>
<dbReference type="Gene3D" id="1.10.510.10">
    <property type="entry name" value="Transferase(Phosphotransferase) domain 1"/>
    <property type="match status" value="1"/>
</dbReference>
<evidence type="ECO:0000256" key="3">
    <source>
        <dbReference type="ARBA" id="ARBA00022741"/>
    </source>
</evidence>
<dbReference type="GO" id="GO:0016301">
    <property type="term" value="F:kinase activity"/>
    <property type="evidence" value="ECO:0007669"/>
    <property type="project" value="UniProtKB-KW"/>
</dbReference>
<evidence type="ECO:0000256" key="6">
    <source>
        <dbReference type="PROSITE-ProRule" id="PRU00339"/>
    </source>
</evidence>
<dbReference type="Proteomes" id="UP000627781">
    <property type="component" value="Unassembled WGS sequence"/>
</dbReference>
<feature type="transmembrane region" description="Helical" evidence="7">
    <location>
        <begin position="275"/>
        <end position="295"/>
    </location>
</feature>